<comment type="pathway">
    <text evidence="8">Protein modification; lipoprotein biosynthesis (N-acyl transfer).</text>
</comment>
<dbReference type="Proteomes" id="UP000179129">
    <property type="component" value="Unassembled WGS sequence"/>
</dbReference>
<keyword evidence="3 8" id="KW-0808">Transferase</keyword>
<feature type="transmembrane region" description="Helical" evidence="8">
    <location>
        <begin position="142"/>
        <end position="170"/>
    </location>
</feature>
<gene>
    <name evidence="8" type="primary">lnt</name>
    <name evidence="10" type="ORF">A3F83_08550</name>
</gene>
<organism evidence="10 11">
    <name type="scientific">Candidatus Glassbacteria bacterium RIFCSPLOWO2_12_FULL_58_11</name>
    <dbReference type="NCBI Taxonomy" id="1817867"/>
    <lineage>
        <taxon>Bacteria</taxon>
        <taxon>Candidatus Glassiibacteriota</taxon>
    </lineage>
</organism>
<dbReference type="InterPro" id="IPR003010">
    <property type="entry name" value="C-N_Hydrolase"/>
</dbReference>
<keyword evidence="4 8" id="KW-0812">Transmembrane</keyword>
<dbReference type="NCBIfam" id="TIGR00546">
    <property type="entry name" value="lnt"/>
    <property type="match status" value="1"/>
</dbReference>
<feature type="transmembrane region" description="Helical" evidence="8">
    <location>
        <begin position="102"/>
        <end position="122"/>
    </location>
</feature>
<dbReference type="GO" id="GO:0042158">
    <property type="term" value="P:lipoprotein biosynthetic process"/>
    <property type="evidence" value="ECO:0007669"/>
    <property type="project" value="UniProtKB-UniRule"/>
</dbReference>
<dbReference type="Pfam" id="PF00795">
    <property type="entry name" value="CN_hydrolase"/>
    <property type="match status" value="1"/>
</dbReference>
<dbReference type="InterPro" id="IPR036526">
    <property type="entry name" value="C-N_Hydrolase_sf"/>
</dbReference>
<comment type="subcellular location">
    <subcellularLocation>
        <location evidence="1 8">Cell membrane</location>
        <topology evidence="1 8">Multi-pass membrane protein</topology>
    </subcellularLocation>
</comment>
<dbReference type="STRING" id="1817867.A3F83_08550"/>
<keyword evidence="10" id="KW-0449">Lipoprotein</keyword>
<dbReference type="AlphaFoldDB" id="A0A1F5YYK5"/>
<dbReference type="HAMAP" id="MF_01148">
    <property type="entry name" value="Lnt"/>
    <property type="match status" value="1"/>
</dbReference>
<keyword evidence="2 8" id="KW-1003">Cell membrane</keyword>
<dbReference type="GO" id="GO:0016410">
    <property type="term" value="F:N-acyltransferase activity"/>
    <property type="evidence" value="ECO:0007669"/>
    <property type="project" value="UniProtKB-UniRule"/>
</dbReference>
<dbReference type="InterPro" id="IPR045378">
    <property type="entry name" value="LNT_N"/>
</dbReference>
<keyword evidence="5 8" id="KW-1133">Transmembrane helix</keyword>
<evidence type="ECO:0000256" key="8">
    <source>
        <dbReference type="HAMAP-Rule" id="MF_01148"/>
    </source>
</evidence>
<evidence type="ECO:0000256" key="7">
    <source>
        <dbReference type="ARBA" id="ARBA00023315"/>
    </source>
</evidence>
<evidence type="ECO:0000256" key="5">
    <source>
        <dbReference type="ARBA" id="ARBA00022989"/>
    </source>
</evidence>
<feature type="transmembrane region" description="Helical" evidence="8">
    <location>
        <begin position="51"/>
        <end position="69"/>
    </location>
</feature>
<proteinExistence type="inferred from homology"/>
<dbReference type="UniPathway" id="UPA00666"/>
<dbReference type="Pfam" id="PF20154">
    <property type="entry name" value="LNT_N"/>
    <property type="match status" value="1"/>
</dbReference>
<keyword evidence="6 8" id="KW-0472">Membrane</keyword>
<dbReference type="CDD" id="cd07571">
    <property type="entry name" value="ALP_N-acyl_transferase"/>
    <property type="match status" value="1"/>
</dbReference>
<dbReference type="EC" id="2.3.1.269" evidence="8"/>
<feature type="transmembrane region" description="Helical" evidence="8">
    <location>
        <begin position="6"/>
        <end position="39"/>
    </location>
</feature>
<evidence type="ECO:0000256" key="2">
    <source>
        <dbReference type="ARBA" id="ARBA00022475"/>
    </source>
</evidence>
<name>A0A1F5YYK5_9BACT</name>
<comment type="function">
    <text evidence="8">Catalyzes the phospholipid dependent N-acylation of the N-terminal cysteine of apolipoprotein, the last step in lipoprotein maturation.</text>
</comment>
<feature type="transmembrane region" description="Helical" evidence="8">
    <location>
        <begin position="75"/>
        <end position="95"/>
    </location>
</feature>
<dbReference type="Gene3D" id="3.60.110.10">
    <property type="entry name" value="Carbon-nitrogen hydrolase"/>
    <property type="match status" value="1"/>
</dbReference>
<comment type="caution">
    <text evidence="10">The sequence shown here is derived from an EMBL/GenBank/DDBJ whole genome shotgun (WGS) entry which is preliminary data.</text>
</comment>
<dbReference type="InterPro" id="IPR004563">
    <property type="entry name" value="Apolipo_AcylTrfase"/>
</dbReference>
<protein>
    <recommendedName>
        <fullName evidence="8">Apolipoprotein N-acyltransferase</fullName>
        <shortName evidence="8">ALP N-acyltransferase</shortName>
        <ecNumber evidence="8">2.3.1.269</ecNumber>
    </recommendedName>
</protein>
<reference evidence="10 11" key="1">
    <citation type="journal article" date="2016" name="Nat. Commun.">
        <title>Thousands of microbial genomes shed light on interconnected biogeochemical processes in an aquifer system.</title>
        <authorList>
            <person name="Anantharaman K."/>
            <person name="Brown C.T."/>
            <person name="Hug L.A."/>
            <person name="Sharon I."/>
            <person name="Castelle C.J."/>
            <person name="Probst A.J."/>
            <person name="Thomas B.C."/>
            <person name="Singh A."/>
            <person name="Wilkins M.J."/>
            <person name="Karaoz U."/>
            <person name="Brodie E.L."/>
            <person name="Williams K.H."/>
            <person name="Hubbard S.S."/>
            <person name="Banfield J.F."/>
        </authorList>
    </citation>
    <scope>NUCLEOTIDE SEQUENCE [LARGE SCALE GENOMIC DNA]</scope>
</reference>
<keyword evidence="7 8" id="KW-0012">Acyltransferase</keyword>
<accession>A0A1F5YYK5</accession>
<feature type="transmembrane region" description="Helical" evidence="8">
    <location>
        <begin position="477"/>
        <end position="494"/>
    </location>
</feature>
<dbReference type="EMBL" id="MFIX01000079">
    <property type="protein sequence ID" value="OGG05215.1"/>
    <property type="molecule type" value="Genomic_DNA"/>
</dbReference>
<comment type="catalytic activity">
    <reaction evidence="8">
        <text>N-terminal S-1,2-diacyl-sn-glyceryl-L-cysteinyl-[lipoprotein] + a glycerophospholipid = N-acyl-S-1,2-diacyl-sn-glyceryl-L-cysteinyl-[lipoprotein] + a 2-acyl-sn-glycero-3-phospholipid + H(+)</text>
        <dbReference type="Rhea" id="RHEA:48228"/>
        <dbReference type="Rhea" id="RHEA-COMP:14681"/>
        <dbReference type="Rhea" id="RHEA-COMP:14684"/>
        <dbReference type="ChEBI" id="CHEBI:15378"/>
        <dbReference type="ChEBI" id="CHEBI:136912"/>
        <dbReference type="ChEBI" id="CHEBI:140656"/>
        <dbReference type="ChEBI" id="CHEBI:140657"/>
        <dbReference type="ChEBI" id="CHEBI:140660"/>
        <dbReference type="EC" id="2.3.1.269"/>
    </reaction>
</comment>
<evidence type="ECO:0000256" key="1">
    <source>
        <dbReference type="ARBA" id="ARBA00004651"/>
    </source>
</evidence>
<dbReference type="PANTHER" id="PTHR38686:SF1">
    <property type="entry name" value="APOLIPOPROTEIN N-ACYLTRANSFERASE"/>
    <property type="match status" value="1"/>
</dbReference>
<dbReference type="PROSITE" id="PS50263">
    <property type="entry name" value="CN_HYDROLASE"/>
    <property type="match status" value="1"/>
</dbReference>
<sequence length="513" mass="57870">MKRMPLFLAPLFSGILLILSFPPFNLFLPPFVALVPLLYFLDNESSNRRAALGALFCGLLFWGVLLYWITLFTEAGYLLLILVLALNQLLFALVIRRLKRSLGLPLALTAPPVWVALEYLHAHGDLAFTWGQLAYTLTGFPLWLQMASLTGPYGVGLWLAAINALIYELLKRGPGWRPRRNPALVLALLLAFPALFGGYRYRAYEKLKSRADRLKVSYIQPSIPQEIKWSPELRDSITALLGELTLGQAENHPRLVLWPEAAVPANLRFDQAPREYIGSIARRLDCFILTGASEFRYNLETKRYDAYNSAFFFGPEGDLEGSYDKLHLVPISERMPYEQTFTRLRDIDVGGSHFIPGKKYVIFEMGEEKFSVLICFESIFPELSRSFVSQGARFLANITNDAWFERSPAASQHSSFLVLRAIEEGREIVRAANTGVSAFYDRLGRRRQATALFEPATATDTILTFSDRTFYNRYGDLAAHLAWILSLLLLVISFRGSKSKSKAGSDVEGAERL</sequence>
<evidence type="ECO:0000313" key="10">
    <source>
        <dbReference type="EMBL" id="OGG05215.1"/>
    </source>
</evidence>
<evidence type="ECO:0000256" key="6">
    <source>
        <dbReference type="ARBA" id="ARBA00023136"/>
    </source>
</evidence>
<comment type="similarity">
    <text evidence="8">Belongs to the CN hydrolase family. Apolipoprotein N-acyltransferase subfamily.</text>
</comment>
<evidence type="ECO:0000256" key="4">
    <source>
        <dbReference type="ARBA" id="ARBA00022692"/>
    </source>
</evidence>
<dbReference type="PANTHER" id="PTHR38686">
    <property type="entry name" value="APOLIPOPROTEIN N-ACYLTRANSFERASE"/>
    <property type="match status" value="1"/>
</dbReference>
<dbReference type="GO" id="GO:0005886">
    <property type="term" value="C:plasma membrane"/>
    <property type="evidence" value="ECO:0007669"/>
    <property type="project" value="UniProtKB-SubCell"/>
</dbReference>
<feature type="transmembrane region" description="Helical" evidence="8">
    <location>
        <begin position="182"/>
        <end position="201"/>
    </location>
</feature>
<dbReference type="SUPFAM" id="SSF56317">
    <property type="entry name" value="Carbon-nitrogen hydrolase"/>
    <property type="match status" value="1"/>
</dbReference>
<evidence type="ECO:0000313" key="11">
    <source>
        <dbReference type="Proteomes" id="UP000179129"/>
    </source>
</evidence>
<evidence type="ECO:0000259" key="9">
    <source>
        <dbReference type="PROSITE" id="PS50263"/>
    </source>
</evidence>
<feature type="domain" description="CN hydrolase" evidence="9">
    <location>
        <begin position="219"/>
        <end position="470"/>
    </location>
</feature>
<evidence type="ECO:0000256" key="3">
    <source>
        <dbReference type="ARBA" id="ARBA00022679"/>
    </source>
</evidence>